<evidence type="ECO:0000313" key="5">
    <source>
        <dbReference type="Proteomes" id="UP000043763"/>
    </source>
</evidence>
<dbReference type="Proteomes" id="UP000043763">
    <property type="component" value="Unassembled WGS sequence"/>
</dbReference>
<accession>A0A0G4KA75</accession>
<keyword evidence="2" id="KW-0812">Transmembrane</keyword>
<dbReference type="EMBL" id="CVLB01000002">
    <property type="protein sequence ID" value="CRF34886.1"/>
    <property type="molecule type" value="Genomic_DNA"/>
</dbReference>
<dbReference type="AlphaFoldDB" id="A0A0G4KA75"/>
<feature type="region of interest" description="Disordered" evidence="1">
    <location>
        <begin position="398"/>
        <end position="421"/>
    </location>
</feature>
<dbReference type="Pfam" id="PF10646">
    <property type="entry name" value="Germane"/>
    <property type="match status" value="1"/>
</dbReference>
<evidence type="ECO:0000256" key="2">
    <source>
        <dbReference type="SAM" id="Phobius"/>
    </source>
</evidence>
<keyword evidence="2" id="KW-1133">Transmembrane helix</keyword>
<feature type="compositionally biased region" description="Low complexity" evidence="1">
    <location>
        <begin position="338"/>
        <end position="351"/>
    </location>
</feature>
<feature type="region of interest" description="Disordered" evidence="1">
    <location>
        <begin position="261"/>
        <end position="298"/>
    </location>
</feature>
<evidence type="ECO:0000256" key="1">
    <source>
        <dbReference type="SAM" id="MobiDB-lite"/>
    </source>
</evidence>
<reference evidence="5" key="1">
    <citation type="submission" date="2015-04" db="EMBL/GenBank/DDBJ databases">
        <authorList>
            <person name="Mushtaq Mamoona"/>
        </authorList>
    </citation>
    <scope>NUCLEOTIDE SEQUENCE [LARGE SCALE GENOMIC DNA]</scope>
    <source>
        <strain evidence="5">AN4859/03</strain>
    </source>
</reference>
<dbReference type="RefSeq" id="WP_048595508.1">
    <property type="nucleotide sequence ID" value="NZ_CVLB01000002.1"/>
</dbReference>
<feature type="compositionally biased region" description="Low complexity" evidence="1">
    <location>
        <begin position="398"/>
        <end position="414"/>
    </location>
</feature>
<keyword evidence="5" id="KW-1185">Reference proteome</keyword>
<name>A0A0G4KA75_9SPIR</name>
<evidence type="ECO:0000313" key="4">
    <source>
        <dbReference type="EMBL" id="CRF34886.1"/>
    </source>
</evidence>
<feature type="domain" description="GerMN" evidence="3">
    <location>
        <begin position="525"/>
        <end position="616"/>
    </location>
</feature>
<feature type="compositionally biased region" description="Low complexity" evidence="1">
    <location>
        <begin position="315"/>
        <end position="325"/>
    </location>
</feature>
<feature type="region of interest" description="Disordered" evidence="1">
    <location>
        <begin position="315"/>
        <end position="354"/>
    </location>
</feature>
<feature type="transmembrane region" description="Helical" evidence="2">
    <location>
        <begin position="33"/>
        <end position="50"/>
    </location>
</feature>
<feature type="compositionally biased region" description="Polar residues" evidence="1">
    <location>
        <begin position="265"/>
        <end position="278"/>
    </location>
</feature>
<gene>
    <name evidence="4" type="ORF">BRSU_2312</name>
</gene>
<keyword evidence="2" id="KW-0472">Membrane</keyword>
<feature type="compositionally biased region" description="Basic and acidic residues" evidence="1">
    <location>
        <begin position="326"/>
        <end position="337"/>
    </location>
</feature>
<proteinExistence type="predicted"/>
<dbReference type="InterPro" id="IPR019606">
    <property type="entry name" value="GerMN"/>
</dbReference>
<organism evidence="4 5">
    <name type="scientific">Brachyspira suanatina</name>
    <dbReference type="NCBI Taxonomy" id="381802"/>
    <lineage>
        <taxon>Bacteria</taxon>
        <taxon>Pseudomonadati</taxon>
        <taxon>Spirochaetota</taxon>
        <taxon>Spirochaetia</taxon>
        <taxon>Brachyspirales</taxon>
        <taxon>Brachyspiraceae</taxon>
        <taxon>Brachyspira</taxon>
    </lineage>
</organism>
<dbReference type="SMART" id="SM00909">
    <property type="entry name" value="Germane"/>
    <property type="match status" value="1"/>
</dbReference>
<sequence>MPRYEQLKSKSKSISYTRQIRNESKEINLKKPIIISITFIIAAALIFTVVKKYSPMVDIAIKDFFSINHKEALLLESDGVTEDQSKMSFLSNMPLFNFFIKTDTNETLSVMAYETNSKIETSLDIMSDSITNSSIITKESLLPFFNNSGVSNSILYDSGYVDYGNNHESIIYSNSMNTLNRIPENDSTNNTKENIIVADIENTVKEEKPYNYLEQMILENRQDNNTQDIKTNINTAKKNSTETQKSIFDDILKPKDNTTRRETTTMKPASSTTFSTKPPASYVENTKKNNSNTNDDFNIDKYLNNNENKERVINNNQVNSNTPNNDIKENTINDNTKKSANNTIVNNNNTKPNRKDIMQTSVYTMTNSFDKPNIDYNRVINDLVNPNNNNPVRENNTIVNNSRENNNNSIINKPANEKNNTKESIESTIVKNNELKDNIKETDELKNNNIINNNTEYKKEIIKKAQNDINNYNIKKANNNITRDLKERKLKENSNEGIYLVEYSESTGSITLIFRERKFNNKSSVEEAIKELLIGATDEENNRNIISCIPKDTELLDIFIENNTVYLNFNENFEFNPLGNEGTMVQIYQLVYTATQFEGIDNVIFLINGQLNETIGAEGAIENMPFTRFE</sequence>
<protein>
    <recommendedName>
        <fullName evidence="3">GerMN domain-containing protein</fullName>
    </recommendedName>
</protein>
<dbReference type="OrthoDB" id="306061at2"/>
<evidence type="ECO:0000259" key="3">
    <source>
        <dbReference type="SMART" id="SM00909"/>
    </source>
</evidence>